<reference evidence="9" key="1">
    <citation type="submission" date="2018-05" db="EMBL/GenBank/DDBJ databases">
        <title>Ignatzschineria dubaiensis sp. nov., isolated from necrotic foot tissues of dromedaries (Camelus dromedarius) and associated maggots in Dubai, United Arab Emirates.</title>
        <authorList>
            <person name="Tsang C.C."/>
            <person name="Tang J.Y.M."/>
            <person name="Fong J.Y.H."/>
            <person name="Kinne J."/>
            <person name="Lee H.H."/>
            <person name="Joseph M."/>
            <person name="Jose S."/>
            <person name="Schuster R.K."/>
            <person name="Tang Y."/>
            <person name="Sivakumar S."/>
            <person name="Chen J.H.K."/>
            <person name="Teng J.L.L."/>
            <person name="Lau S.K.P."/>
            <person name="Wernery U."/>
            <person name="Woo P.C.Y."/>
        </authorList>
    </citation>
    <scope>NUCLEOTIDE SEQUENCE [LARGE SCALE GENOMIC DNA]</scope>
    <source>
        <strain evidence="9">UAE-HKU57</strain>
    </source>
</reference>
<evidence type="ECO:0000256" key="7">
    <source>
        <dbReference type="HAMAP-Rule" id="MF_02065"/>
    </source>
</evidence>
<protein>
    <recommendedName>
        <fullName evidence="7">Endolytic murein transglycosylase</fullName>
        <ecNumber evidence="7">4.2.2.29</ecNumber>
    </recommendedName>
    <alternativeName>
        <fullName evidence="7">Peptidoglycan lytic transglycosylase</fullName>
    </alternativeName>
    <alternativeName>
        <fullName evidence="7">Peptidoglycan polymerization terminase</fullName>
    </alternativeName>
</protein>
<dbReference type="PANTHER" id="PTHR30518">
    <property type="entry name" value="ENDOLYTIC MUREIN TRANSGLYCOSYLASE"/>
    <property type="match status" value="1"/>
</dbReference>
<name>A0A2U2AQ37_9GAMM</name>
<evidence type="ECO:0000313" key="9">
    <source>
        <dbReference type="Proteomes" id="UP000245059"/>
    </source>
</evidence>
<keyword evidence="3 7" id="KW-1133">Transmembrane helix</keyword>
<keyword evidence="6 7" id="KW-0961">Cell wall biogenesis/degradation</keyword>
<comment type="subcellular location">
    <subcellularLocation>
        <location evidence="7">Cell inner membrane</location>
        <topology evidence="7">Single-pass membrane protein</topology>
    </subcellularLocation>
</comment>
<gene>
    <name evidence="7 8" type="primary">mltG</name>
    <name evidence="8" type="ORF">DC077_06770</name>
</gene>
<keyword evidence="7" id="KW-0997">Cell inner membrane</keyword>
<comment type="similarity">
    <text evidence="7">Belongs to the transglycosylase MltG family.</text>
</comment>
<dbReference type="AlphaFoldDB" id="A0A2U2AQ37"/>
<dbReference type="Gene3D" id="3.30.1490.480">
    <property type="entry name" value="Endolytic murein transglycosylase"/>
    <property type="match status" value="1"/>
</dbReference>
<dbReference type="EMBL" id="QEWW01000004">
    <property type="protein sequence ID" value="PWD85733.1"/>
    <property type="molecule type" value="Genomic_DNA"/>
</dbReference>
<dbReference type="Pfam" id="PF02618">
    <property type="entry name" value="YceG"/>
    <property type="match status" value="1"/>
</dbReference>
<comment type="function">
    <text evidence="7">Functions as a peptidoglycan terminase that cleaves nascent peptidoglycan strands endolytically to terminate their elongation.</text>
</comment>
<evidence type="ECO:0000256" key="1">
    <source>
        <dbReference type="ARBA" id="ARBA00022475"/>
    </source>
</evidence>
<dbReference type="PANTHER" id="PTHR30518:SF2">
    <property type="entry name" value="ENDOLYTIC MUREIN TRANSGLYCOSYLASE"/>
    <property type="match status" value="1"/>
</dbReference>
<keyword evidence="2 7" id="KW-0812">Transmembrane</keyword>
<evidence type="ECO:0000256" key="4">
    <source>
        <dbReference type="ARBA" id="ARBA00023136"/>
    </source>
</evidence>
<keyword evidence="5 7" id="KW-0456">Lyase</keyword>
<dbReference type="GO" id="GO:0009252">
    <property type="term" value="P:peptidoglycan biosynthetic process"/>
    <property type="evidence" value="ECO:0007669"/>
    <property type="project" value="UniProtKB-UniRule"/>
</dbReference>
<dbReference type="NCBIfam" id="TIGR00247">
    <property type="entry name" value="endolytic transglycosylase MltG"/>
    <property type="match status" value="1"/>
</dbReference>
<dbReference type="Proteomes" id="UP000245059">
    <property type="component" value="Unassembled WGS sequence"/>
</dbReference>
<dbReference type="GO" id="GO:0008932">
    <property type="term" value="F:lytic endotransglycosylase activity"/>
    <property type="evidence" value="ECO:0007669"/>
    <property type="project" value="UniProtKB-UniRule"/>
</dbReference>
<comment type="catalytic activity">
    <reaction evidence="7">
        <text>a peptidoglycan chain = a peptidoglycan chain with N-acetyl-1,6-anhydromuramyl-[peptide] at the reducing end + a peptidoglycan chain with N-acetylglucosamine at the non-reducing end.</text>
        <dbReference type="EC" id="4.2.2.29"/>
    </reaction>
</comment>
<accession>A0A2U2AQ37</accession>
<evidence type="ECO:0000313" key="8">
    <source>
        <dbReference type="EMBL" id="PWD85733.1"/>
    </source>
</evidence>
<keyword evidence="4 7" id="KW-0472">Membrane</keyword>
<organism evidence="8 9">
    <name type="scientific">Ignatzschineria cameli</name>
    <dbReference type="NCBI Taxonomy" id="2182793"/>
    <lineage>
        <taxon>Bacteria</taxon>
        <taxon>Pseudomonadati</taxon>
        <taxon>Pseudomonadota</taxon>
        <taxon>Gammaproteobacteria</taxon>
        <taxon>Cardiobacteriales</taxon>
        <taxon>Ignatzschineriaceae</taxon>
        <taxon>Ignatzschineria</taxon>
    </lineage>
</organism>
<evidence type="ECO:0000256" key="3">
    <source>
        <dbReference type="ARBA" id="ARBA00022989"/>
    </source>
</evidence>
<evidence type="ECO:0000256" key="2">
    <source>
        <dbReference type="ARBA" id="ARBA00022692"/>
    </source>
</evidence>
<dbReference type="GO" id="GO:0071555">
    <property type="term" value="P:cell wall organization"/>
    <property type="evidence" value="ECO:0007669"/>
    <property type="project" value="UniProtKB-KW"/>
</dbReference>
<evidence type="ECO:0000256" key="6">
    <source>
        <dbReference type="ARBA" id="ARBA00023316"/>
    </source>
</evidence>
<dbReference type="CDD" id="cd08010">
    <property type="entry name" value="MltG_like"/>
    <property type="match status" value="1"/>
</dbReference>
<dbReference type="EC" id="4.2.2.29" evidence="7"/>
<dbReference type="GO" id="GO:0005886">
    <property type="term" value="C:plasma membrane"/>
    <property type="evidence" value="ECO:0007669"/>
    <property type="project" value="UniProtKB-SubCell"/>
</dbReference>
<keyword evidence="1 7" id="KW-1003">Cell membrane</keyword>
<feature type="transmembrane region" description="Helical" evidence="7">
    <location>
        <begin position="12"/>
        <end position="35"/>
    </location>
</feature>
<sequence>MRLLGRVIQTFFRYLLSKVSVIIFLIILLGGFFVVSKDLEDFLQTPVNLPEDGIVLEIKPGMTIDDVVGILRSKNIIRNALYFKWYARFTGDASKLKVGEYALLPEMYPLELLSIITSGRVLQYNFTIIEGWNFSQLRQALEKSPHLNQTLKGLSNEEVMAAIGLEGRPYEGYFLPDTYLFPKNYSDAELLKRSYTAMNEVVDQAWATRQPNLPIKNKGELLTLASIVEKETGVASERPEIAGVFVRRLQKGMRLQTDPTVIYGLGDRYRGVIYKSDLQKDTPYNTYTRDGLPPTPIAMPSREAIYAAANPKPGKTLYFVAKGDGSGEHLFSETLEQHNRAVKQYRDRVRGKQQ</sequence>
<dbReference type="Gene3D" id="3.30.160.60">
    <property type="entry name" value="Classic Zinc Finger"/>
    <property type="match status" value="1"/>
</dbReference>
<dbReference type="InterPro" id="IPR003770">
    <property type="entry name" value="MLTG-like"/>
</dbReference>
<dbReference type="HAMAP" id="MF_02065">
    <property type="entry name" value="MltG"/>
    <property type="match status" value="1"/>
</dbReference>
<comment type="caution">
    <text evidence="8">The sequence shown here is derived from an EMBL/GenBank/DDBJ whole genome shotgun (WGS) entry which is preliminary data.</text>
</comment>
<evidence type="ECO:0000256" key="5">
    <source>
        <dbReference type="ARBA" id="ARBA00023239"/>
    </source>
</evidence>
<feature type="site" description="Important for catalytic activity" evidence="7">
    <location>
        <position position="231"/>
    </location>
</feature>
<proteinExistence type="inferred from homology"/>